<feature type="domain" description="DUF3298" evidence="1">
    <location>
        <begin position="115"/>
        <end position="184"/>
    </location>
</feature>
<gene>
    <name evidence="2" type="ORF">SAMN05446037_1013111</name>
</gene>
<dbReference type="EMBL" id="FZOJ01000013">
    <property type="protein sequence ID" value="SNS58491.1"/>
    <property type="molecule type" value="Genomic_DNA"/>
</dbReference>
<dbReference type="InterPro" id="IPR037126">
    <property type="entry name" value="PdaC/RsiV-like_sf"/>
</dbReference>
<proteinExistence type="predicted"/>
<keyword evidence="3" id="KW-1185">Reference proteome</keyword>
<evidence type="ECO:0000313" key="2">
    <source>
        <dbReference type="EMBL" id="SNS58491.1"/>
    </source>
</evidence>
<reference evidence="3" key="1">
    <citation type="submission" date="2017-06" db="EMBL/GenBank/DDBJ databases">
        <authorList>
            <person name="Varghese N."/>
            <person name="Submissions S."/>
        </authorList>
    </citation>
    <scope>NUCLEOTIDE SEQUENCE [LARGE SCALE GENOMIC DNA]</scope>
    <source>
        <strain evidence="3">SCA</strain>
    </source>
</reference>
<accession>A0A239FNR0</accession>
<dbReference type="InterPro" id="IPR021729">
    <property type="entry name" value="DUF3298"/>
</dbReference>
<protein>
    <recommendedName>
        <fullName evidence="1">DUF3298 domain-containing protein</fullName>
    </recommendedName>
</protein>
<dbReference type="Proteomes" id="UP000198304">
    <property type="component" value="Unassembled WGS sequence"/>
</dbReference>
<dbReference type="Gene3D" id="3.30.565.40">
    <property type="entry name" value="Fervidobacterium nodosum Rt17-B1 like"/>
    <property type="match status" value="1"/>
</dbReference>
<dbReference type="Gene3D" id="3.90.640.20">
    <property type="entry name" value="Heat-shock cognate protein, ATPase"/>
    <property type="match status" value="1"/>
</dbReference>
<organism evidence="2 3">
    <name type="scientific">Anaerovirgula multivorans</name>
    <dbReference type="NCBI Taxonomy" id="312168"/>
    <lineage>
        <taxon>Bacteria</taxon>
        <taxon>Bacillati</taxon>
        <taxon>Bacillota</taxon>
        <taxon>Clostridia</taxon>
        <taxon>Peptostreptococcales</taxon>
        <taxon>Natronincolaceae</taxon>
        <taxon>Anaerovirgula</taxon>
    </lineage>
</organism>
<dbReference type="Pfam" id="PF11738">
    <property type="entry name" value="DUF3298"/>
    <property type="match status" value="1"/>
</dbReference>
<dbReference type="AlphaFoldDB" id="A0A239FNR0"/>
<evidence type="ECO:0000313" key="3">
    <source>
        <dbReference type="Proteomes" id="UP000198304"/>
    </source>
</evidence>
<sequence length="204" mass="23672">MTIEKKLPVQIFSMHYNKPTVDFYYPKVYGLSDVYVQQRINSELYNLMIKVTKAVIQPELVTYVTGFYEIKNNQRQVLSITGNAMGDFHGAHPVTVVKSANIDVKTGKNYELHQLFKPDSGYIKKLSDMIYAQIKERDIPLLDGFKGIRPDQDYYIADKSLVIYFQQYEISPYVAGLPYFVIPIYDISDMIVPNSILDRMLMWL</sequence>
<name>A0A239FNR0_9FIRM</name>
<evidence type="ECO:0000259" key="1">
    <source>
        <dbReference type="Pfam" id="PF11738"/>
    </source>
</evidence>
<dbReference type="RefSeq" id="WP_207652569.1">
    <property type="nucleotide sequence ID" value="NZ_FZOJ01000013.1"/>
</dbReference>